<gene>
    <name evidence="1" type="ORF">DENOEST_1800</name>
</gene>
<sequence length="81" mass="9290">MRSNSTNVMYLNSIELNVHYFPNSETPLKSSTQESISLDRKAVAYLHETSVRFFKYAAPERHCECRTRPAMEATGRQGFST</sequence>
<name>A0A6S6XXC6_9PROT</name>
<reference evidence="1 2" key="1">
    <citation type="submission" date="2020-03" db="EMBL/GenBank/DDBJ databases">
        <authorList>
            <consortium name="Genoscope - CEA"/>
            <person name="William W."/>
        </authorList>
    </citation>
    <scope>NUCLEOTIDE SEQUENCE [LARGE SCALE GENOMIC DNA]</scope>
    <source>
        <strain evidence="2">DSM 16959</strain>
    </source>
</reference>
<protein>
    <submittedName>
        <fullName evidence="1">Uncharacterized protein</fullName>
    </submittedName>
</protein>
<dbReference type="EMBL" id="LR778301">
    <property type="protein sequence ID" value="CAB1368965.1"/>
    <property type="molecule type" value="Genomic_DNA"/>
</dbReference>
<proteinExistence type="predicted"/>
<keyword evidence="2" id="KW-1185">Reference proteome</keyword>
<organism evidence="1 2">
    <name type="scientific">Denitratisoma oestradiolicum</name>
    <dbReference type="NCBI Taxonomy" id="311182"/>
    <lineage>
        <taxon>Bacteria</taxon>
        <taxon>Pseudomonadati</taxon>
        <taxon>Pseudomonadota</taxon>
        <taxon>Betaproteobacteria</taxon>
        <taxon>Nitrosomonadales</taxon>
        <taxon>Sterolibacteriaceae</taxon>
        <taxon>Denitratisoma</taxon>
    </lineage>
</organism>
<dbReference type="KEGG" id="doe:DENOEST_1800"/>
<accession>A0A6S6XXC6</accession>
<dbReference type="AlphaFoldDB" id="A0A6S6XXC6"/>
<evidence type="ECO:0000313" key="2">
    <source>
        <dbReference type="Proteomes" id="UP000515733"/>
    </source>
</evidence>
<dbReference type="Proteomes" id="UP000515733">
    <property type="component" value="Chromosome"/>
</dbReference>
<evidence type="ECO:0000313" key="1">
    <source>
        <dbReference type="EMBL" id="CAB1368965.1"/>
    </source>
</evidence>